<dbReference type="InterPro" id="IPR036034">
    <property type="entry name" value="PDZ_sf"/>
</dbReference>
<dbReference type="Gene3D" id="1.10.510.10">
    <property type="entry name" value="Transferase(Phosphotransferase) domain 1"/>
    <property type="match status" value="1"/>
</dbReference>
<evidence type="ECO:0000256" key="7">
    <source>
        <dbReference type="ARBA" id="ARBA00022840"/>
    </source>
</evidence>
<evidence type="ECO:0000259" key="12">
    <source>
        <dbReference type="PROSITE" id="PS50106"/>
    </source>
</evidence>
<comment type="catalytic activity">
    <reaction evidence="10">
        <text>L-seryl-[protein] + ATP = O-phospho-L-seryl-[protein] + ADP + H(+)</text>
        <dbReference type="Rhea" id="RHEA:17989"/>
        <dbReference type="Rhea" id="RHEA-COMP:9863"/>
        <dbReference type="Rhea" id="RHEA-COMP:11604"/>
        <dbReference type="ChEBI" id="CHEBI:15378"/>
        <dbReference type="ChEBI" id="CHEBI:29999"/>
        <dbReference type="ChEBI" id="CHEBI:30616"/>
        <dbReference type="ChEBI" id="CHEBI:83421"/>
        <dbReference type="ChEBI" id="CHEBI:456216"/>
        <dbReference type="EC" id="2.7.11.1"/>
    </reaction>
</comment>
<dbReference type="InterPro" id="IPR000719">
    <property type="entry name" value="Prot_kinase_dom"/>
</dbReference>
<dbReference type="PROSITE" id="PS50106">
    <property type="entry name" value="PDZ"/>
    <property type="match status" value="1"/>
</dbReference>
<feature type="domain" description="PDZ" evidence="12">
    <location>
        <begin position="734"/>
        <end position="803"/>
    </location>
</feature>
<dbReference type="KEGG" id="goe:114828617"/>
<gene>
    <name evidence="14" type="primary">LOC114828617</name>
</gene>
<dbReference type="SUPFAM" id="SSF56112">
    <property type="entry name" value="Protein kinase-like (PK-like)"/>
    <property type="match status" value="1"/>
</dbReference>
<dbReference type="GO" id="GO:0005524">
    <property type="term" value="F:ATP binding"/>
    <property type="evidence" value="ECO:0007669"/>
    <property type="project" value="UniProtKB-KW"/>
</dbReference>
<dbReference type="Pfam" id="PF00069">
    <property type="entry name" value="Pkinase"/>
    <property type="match status" value="1"/>
</dbReference>
<dbReference type="SMART" id="SM00220">
    <property type="entry name" value="S_TKc"/>
    <property type="match status" value="1"/>
</dbReference>
<dbReference type="Proteomes" id="UP000694867">
    <property type="component" value="Unplaced"/>
</dbReference>
<proteinExistence type="predicted"/>
<evidence type="ECO:0000256" key="10">
    <source>
        <dbReference type="ARBA" id="ARBA00048679"/>
    </source>
</evidence>
<organism evidence="13 14">
    <name type="scientific">Galendromus occidentalis</name>
    <name type="common">western predatory mite</name>
    <dbReference type="NCBI Taxonomy" id="34638"/>
    <lineage>
        <taxon>Eukaryota</taxon>
        <taxon>Metazoa</taxon>
        <taxon>Ecdysozoa</taxon>
        <taxon>Arthropoda</taxon>
        <taxon>Chelicerata</taxon>
        <taxon>Arachnida</taxon>
        <taxon>Acari</taxon>
        <taxon>Parasitiformes</taxon>
        <taxon>Mesostigmata</taxon>
        <taxon>Gamasina</taxon>
        <taxon>Phytoseioidea</taxon>
        <taxon>Phytoseiidae</taxon>
        <taxon>Typhlodrominae</taxon>
        <taxon>Galendromus</taxon>
    </lineage>
</organism>
<dbReference type="PANTHER" id="PTHR24356:SF1">
    <property type="entry name" value="SERINE_THREONINE-PROTEIN KINASE GREATWALL"/>
    <property type="match status" value="1"/>
</dbReference>
<dbReference type="GO" id="GO:0035556">
    <property type="term" value="P:intracellular signal transduction"/>
    <property type="evidence" value="ECO:0007669"/>
    <property type="project" value="TreeGrafter"/>
</dbReference>
<evidence type="ECO:0000313" key="14">
    <source>
        <dbReference type="RefSeq" id="XP_028969137.1"/>
    </source>
</evidence>
<dbReference type="InterPro" id="IPR001478">
    <property type="entry name" value="PDZ"/>
</dbReference>
<protein>
    <recommendedName>
        <fullName evidence="2">Serine/threonine-protein kinase greatwall</fullName>
        <ecNumber evidence="1">2.7.11.1</ecNumber>
    </recommendedName>
    <alternativeName>
        <fullName evidence="8">Microtubule-associated serine/threonine-protein kinase-like</fullName>
    </alternativeName>
</protein>
<sequence length="913" mass="102519">MPSRICDTVARKAILPDLTVGATKVDLEATGATFLSARRSRRWDAPSENSGSEFSSLGKDGVPVKSVLVTSKLLVPSKLTRRQLRRIVPSVDSVCHLVADWKIKRRTEEDIFSPLIREEFITEQIINEYCLATDDAVPAVQSTGKISSHAYLALAFRCGIQAANDVRNLRQIQTACRDIDKIFPRLLRSTEVVLDCVLAQVPEFSEDRFPLFQFACSQLRMWIKTIRRGLSNRKLTCVVVEECASCLYEIEVFIWNQDRYIAQQFGHLVRNVIVGISNFASNLNACSNYAAIDYISIADAILVLALPNVNVSKEVDIMTLPKLEDLNVKHLIGAGGFGAVYKAFYSPIFKRDAPPVPCTVKLVASSTFSRIEHAVVTRVVSSVLCHPCIVQYWCVYSLDTATVEIMEYIKGLDLQKVVDSTRGLGLQETVAISAQLIAAITHLHLQGVIHRDIKASNALVTRSGRLKLIDFDTSKLCLAHFPNRVVTEFFKRTTDEFKDGEKAGTLSYMPPEVFCGLSYGRLVDLWAFGITLHKLVVGQTPFRSADDDKLKREVCAAKLNLSKKRIYDKTEANEGLRHYVVNLLQRLLEKDRRNRLGSLSYSEVLAHPFYANVKWEDLCRNYSLVPLDKYFDVYSRTKRIHRRASASDPLPADLNGLSPMASSESRQREDLLRVESLHGKAVCDSRILIHTSTLFRRVAAGAQGDITDGMPSLRRVGFRFPSITEMSPTRSLHTQDILIGNSGPPILGFESIGLTCKEVTSETGRKYCLIIEIEVGSLAEVTSSLIVGDLISHLNGEEVENVTKSTWNRYAMLSVTVLSSSTFRILASCADIRKFFTIPPLTCRISGRRQNWFQKQREIIVRQSRFFLQSTRCWMKIFVLWSAPDSIQLFHGDILLEVNNNSLKGLTEQQVNM</sequence>
<keyword evidence="5" id="KW-0547">Nucleotide-binding</keyword>
<evidence type="ECO:0000256" key="9">
    <source>
        <dbReference type="ARBA" id="ARBA00047899"/>
    </source>
</evidence>
<evidence type="ECO:0000256" key="2">
    <source>
        <dbReference type="ARBA" id="ARBA00022148"/>
    </source>
</evidence>
<comment type="catalytic activity">
    <reaction evidence="9">
        <text>L-threonyl-[protein] + ATP = O-phospho-L-threonyl-[protein] + ADP + H(+)</text>
        <dbReference type="Rhea" id="RHEA:46608"/>
        <dbReference type="Rhea" id="RHEA-COMP:11060"/>
        <dbReference type="Rhea" id="RHEA-COMP:11605"/>
        <dbReference type="ChEBI" id="CHEBI:15378"/>
        <dbReference type="ChEBI" id="CHEBI:30013"/>
        <dbReference type="ChEBI" id="CHEBI:30616"/>
        <dbReference type="ChEBI" id="CHEBI:61977"/>
        <dbReference type="ChEBI" id="CHEBI:456216"/>
        <dbReference type="EC" id="2.7.11.1"/>
    </reaction>
</comment>
<keyword evidence="13" id="KW-1185">Reference proteome</keyword>
<evidence type="ECO:0000256" key="3">
    <source>
        <dbReference type="ARBA" id="ARBA00022527"/>
    </source>
</evidence>
<accession>A0AAJ7SHZ9</accession>
<dbReference type="RefSeq" id="XP_028969137.1">
    <property type="nucleotide sequence ID" value="XM_029113304.1"/>
</dbReference>
<keyword evidence="6" id="KW-0418">Kinase</keyword>
<dbReference type="GeneID" id="114828617"/>
<dbReference type="InterPro" id="IPR011009">
    <property type="entry name" value="Kinase-like_dom_sf"/>
</dbReference>
<dbReference type="InterPro" id="IPR050236">
    <property type="entry name" value="Ser_Thr_kinase_AGC"/>
</dbReference>
<evidence type="ECO:0000313" key="13">
    <source>
        <dbReference type="Proteomes" id="UP000694867"/>
    </source>
</evidence>
<keyword evidence="3" id="KW-0723">Serine/threonine-protein kinase</keyword>
<evidence type="ECO:0000256" key="1">
    <source>
        <dbReference type="ARBA" id="ARBA00012513"/>
    </source>
</evidence>
<evidence type="ECO:0000256" key="5">
    <source>
        <dbReference type="ARBA" id="ARBA00022741"/>
    </source>
</evidence>
<reference evidence="14" key="1">
    <citation type="submission" date="2025-08" db="UniProtKB">
        <authorList>
            <consortium name="RefSeq"/>
        </authorList>
    </citation>
    <scope>IDENTIFICATION</scope>
</reference>
<evidence type="ECO:0000256" key="6">
    <source>
        <dbReference type="ARBA" id="ARBA00022777"/>
    </source>
</evidence>
<keyword evidence="7" id="KW-0067">ATP-binding</keyword>
<evidence type="ECO:0000259" key="11">
    <source>
        <dbReference type="PROSITE" id="PS50011"/>
    </source>
</evidence>
<dbReference type="EC" id="2.7.11.1" evidence="1"/>
<evidence type="ECO:0000256" key="8">
    <source>
        <dbReference type="ARBA" id="ARBA00033099"/>
    </source>
</evidence>
<dbReference type="SUPFAM" id="SSF50156">
    <property type="entry name" value="PDZ domain-like"/>
    <property type="match status" value="1"/>
</dbReference>
<name>A0AAJ7SHZ9_9ACAR</name>
<dbReference type="GO" id="GO:0004674">
    <property type="term" value="F:protein serine/threonine kinase activity"/>
    <property type="evidence" value="ECO:0007669"/>
    <property type="project" value="UniProtKB-KW"/>
</dbReference>
<dbReference type="PANTHER" id="PTHR24356">
    <property type="entry name" value="SERINE/THREONINE-PROTEIN KINASE"/>
    <property type="match status" value="1"/>
</dbReference>
<dbReference type="AlphaFoldDB" id="A0AAJ7SHZ9"/>
<evidence type="ECO:0000256" key="4">
    <source>
        <dbReference type="ARBA" id="ARBA00022679"/>
    </source>
</evidence>
<dbReference type="PROSITE" id="PS50011">
    <property type="entry name" value="PROTEIN_KINASE_DOM"/>
    <property type="match status" value="1"/>
</dbReference>
<feature type="domain" description="Protein kinase" evidence="11">
    <location>
        <begin position="326"/>
        <end position="610"/>
    </location>
</feature>
<keyword evidence="4" id="KW-0808">Transferase</keyword>